<evidence type="ECO:0000259" key="8">
    <source>
        <dbReference type="PROSITE" id="PS50928"/>
    </source>
</evidence>
<keyword evidence="5 7" id="KW-1133">Transmembrane helix</keyword>
<dbReference type="InterPro" id="IPR000515">
    <property type="entry name" value="MetI-like"/>
</dbReference>
<keyword evidence="6 7" id="KW-0472">Membrane</keyword>
<protein>
    <recommendedName>
        <fullName evidence="8">ABC transmembrane type-1 domain-containing protein</fullName>
    </recommendedName>
</protein>
<dbReference type="AlphaFoldDB" id="A0A6J4V660"/>
<evidence type="ECO:0000256" key="1">
    <source>
        <dbReference type="ARBA" id="ARBA00004651"/>
    </source>
</evidence>
<dbReference type="InterPro" id="IPR035906">
    <property type="entry name" value="MetI-like_sf"/>
</dbReference>
<evidence type="ECO:0000256" key="3">
    <source>
        <dbReference type="ARBA" id="ARBA00022475"/>
    </source>
</evidence>
<dbReference type="PANTHER" id="PTHR30151">
    <property type="entry name" value="ALKANE SULFONATE ABC TRANSPORTER-RELATED, MEMBRANE SUBUNIT"/>
    <property type="match status" value="1"/>
</dbReference>
<dbReference type="EMBL" id="CADCWK010000270">
    <property type="protein sequence ID" value="CAA9569245.1"/>
    <property type="molecule type" value="Genomic_DNA"/>
</dbReference>
<accession>A0A6J4V660</accession>
<dbReference type="Gene3D" id="1.10.3720.10">
    <property type="entry name" value="MetI-like"/>
    <property type="match status" value="1"/>
</dbReference>
<keyword evidence="3" id="KW-1003">Cell membrane</keyword>
<dbReference type="PANTHER" id="PTHR30151:SF16">
    <property type="entry name" value="ABC TRANSPORTER PERMEASE PROTEIN"/>
    <property type="match status" value="1"/>
</dbReference>
<keyword evidence="4 7" id="KW-0812">Transmembrane</keyword>
<dbReference type="GO" id="GO:0055085">
    <property type="term" value="P:transmembrane transport"/>
    <property type="evidence" value="ECO:0007669"/>
    <property type="project" value="InterPro"/>
</dbReference>
<evidence type="ECO:0000256" key="7">
    <source>
        <dbReference type="RuleBase" id="RU363032"/>
    </source>
</evidence>
<evidence type="ECO:0000313" key="9">
    <source>
        <dbReference type="EMBL" id="CAA9569245.1"/>
    </source>
</evidence>
<comment type="similarity">
    <text evidence="7">Belongs to the binding-protein-dependent transport system permease family.</text>
</comment>
<gene>
    <name evidence="9" type="ORF">AVDCRST_MAG33-2348</name>
</gene>
<feature type="transmembrane region" description="Helical" evidence="7">
    <location>
        <begin position="253"/>
        <end position="271"/>
    </location>
</feature>
<feature type="transmembrane region" description="Helical" evidence="7">
    <location>
        <begin position="156"/>
        <end position="178"/>
    </location>
</feature>
<feature type="transmembrane region" description="Helical" evidence="7">
    <location>
        <begin position="212"/>
        <end position="232"/>
    </location>
</feature>
<reference evidence="9" key="1">
    <citation type="submission" date="2020-02" db="EMBL/GenBank/DDBJ databases">
        <authorList>
            <person name="Meier V. D."/>
        </authorList>
    </citation>
    <scope>NUCLEOTIDE SEQUENCE</scope>
    <source>
        <strain evidence="9">AVDCRST_MAG33</strain>
    </source>
</reference>
<dbReference type="GO" id="GO:0005886">
    <property type="term" value="C:plasma membrane"/>
    <property type="evidence" value="ECO:0007669"/>
    <property type="project" value="UniProtKB-SubCell"/>
</dbReference>
<dbReference type="CDD" id="cd06261">
    <property type="entry name" value="TM_PBP2"/>
    <property type="match status" value="1"/>
</dbReference>
<proteinExistence type="inferred from homology"/>
<feature type="transmembrane region" description="Helical" evidence="7">
    <location>
        <begin position="124"/>
        <end position="150"/>
    </location>
</feature>
<organism evidence="9">
    <name type="scientific">uncultured Thermomicrobiales bacterium</name>
    <dbReference type="NCBI Taxonomy" id="1645740"/>
    <lineage>
        <taxon>Bacteria</taxon>
        <taxon>Pseudomonadati</taxon>
        <taxon>Thermomicrobiota</taxon>
        <taxon>Thermomicrobia</taxon>
        <taxon>Thermomicrobiales</taxon>
        <taxon>environmental samples</taxon>
    </lineage>
</organism>
<feature type="transmembrane region" description="Helical" evidence="7">
    <location>
        <begin position="36"/>
        <end position="56"/>
    </location>
</feature>
<dbReference type="PROSITE" id="PS50928">
    <property type="entry name" value="ABC_TM1"/>
    <property type="match status" value="1"/>
</dbReference>
<sequence length="286" mass="30709">MTSTVPTRTTSGAPAADRDLRRERQAWGSRRARRRIATVLLTIAGPLAILLVWEALSRSGAIDSRFWPAPTSLIPAAVELWREDDLLGDIRISLLRILGGFALGAIPAIAIGLAMGLSWPIRTLLMPVATAIYALPKIALLPLMIIAFGIGETSKLAIVALSIFFLVALNTMAGVLAIDQSYRDVARNFGASPLATFWAVALPGALPSIFTGLRLALGFALVVIVGTEFLSARQGGLGDLIWQSWQILAIRDMFVGLIIVGVLGWLLTLALDLVERVVIPWKPGSE</sequence>
<dbReference type="SUPFAM" id="SSF161098">
    <property type="entry name" value="MetI-like"/>
    <property type="match status" value="1"/>
</dbReference>
<feature type="transmembrane region" description="Helical" evidence="7">
    <location>
        <begin position="94"/>
        <end position="117"/>
    </location>
</feature>
<evidence type="ECO:0000256" key="5">
    <source>
        <dbReference type="ARBA" id="ARBA00022989"/>
    </source>
</evidence>
<feature type="domain" description="ABC transmembrane type-1" evidence="8">
    <location>
        <begin position="90"/>
        <end position="275"/>
    </location>
</feature>
<name>A0A6J4V660_9BACT</name>
<evidence type="ECO:0000256" key="2">
    <source>
        <dbReference type="ARBA" id="ARBA00022448"/>
    </source>
</evidence>
<dbReference type="Pfam" id="PF00528">
    <property type="entry name" value="BPD_transp_1"/>
    <property type="match status" value="1"/>
</dbReference>
<evidence type="ECO:0000256" key="4">
    <source>
        <dbReference type="ARBA" id="ARBA00022692"/>
    </source>
</evidence>
<comment type="subcellular location">
    <subcellularLocation>
        <location evidence="1 7">Cell membrane</location>
        <topology evidence="1 7">Multi-pass membrane protein</topology>
    </subcellularLocation>
</comment>
<keyword evidence="2 7" id="KW-0813">Transport</keyword>
<evidence type="ECO:0000256" key="6">
    <source>
        <dbReference type="ARBA" id="ARBA00023136"/>
    </source>
</evidence>